<gene>
    <name evidence="3" type="ORF">SAMN04487948_114112</name>
</gene>
<dbReference type="Proteomes" id="UP000199126">
    <property type="component" value="Unassembled WGS sequence"/>
</dbReference>
<evidence type="ECO:0000313" key="4">
    <source>
        <dbReference type="Proteomes" id="UP000199126"/>
    </source>
</evidence>
<proteinExistence type="predicted"/>
<evidence type="ECO:0000256" key="1">
    <source>
        <dbReference type="SAM" id="Phobius"/>
    </source>
</evidence>
<dbReference type="EMBL" id="FODV01000014">
    <property type="protein sequence ID" value="SEP11276.1"/>
    <property type="molecule type" value="Genomic_DNA"/>
</dbReference>
<keyword evidence="1" id="KW-0812">Transmembrane</keyword>
<keyword evidence="1" id="KW-0472">Membrane</keyword>
<feature type="transmembrane region" description="Helical" evidence="1">
    <location>
        <begin position="53"/>
        <end position="73"/>
    </location>
</feature>
<sequence>MPGIRELLAVALGICLGVVLVAAPRTALRLSVFLGPQRRHRGHYGTDNDIPEMWAWIVRALGFVCIAVAAFIASQAYA</sequence>
<evidence type="ECO:0000259" key="2">
    <source>
        <dbReference type="Pfam" id="PF19701"/>
    </source>
</evidence>
<protein>
    <recommendedName>
        <fullName evidence="2">DUF6199 domain-containing protein</fullName>
    </recommendedName>
</protein>
<organism evidence="3 4">
    <name type="scientific">Halogranum amylolyticum</name>
    <dbReference type="NCBI Taxonomy" id="660520"/>
    <lineage>
        <taxon>Archaea</taxon>
        <taxon>Methanobacteriati</taxon>
        <taxon>Methanobacteriota</taxon>
        <taxon>Stenosarchaea group</taxon>
        <taxon>Halobacteria</taxon>
        <taxon>Halobacteriales</taxon>
        <taxon>Haloferacaceae</taxon>
    </lineage>
</organism>
<feature type="domain" description="DUF6199" evidence="2">
    <location>
        <begin position="9"/>
        <end position="73"/>
    </location>
</feature>
<evidence type="ECO:0000313" key="3">
    <source>
        <dbReference type="EMBL" id="SEP11276.1"/>
    </source>
</evidence>
<dbReference type="Pfam" id="PF19701">
    <property type="entry name" value="DUF6199"/>
    <property type="match status" value="1"/>
</dbReference>
<accession>A0A1H8V794</accession>
<reference evidence="4" key="1">
    <citation type="submission" date="2016-10" db="EMBL/GenBank/DDBJ databases">
        <authorList>
            <person name="Varghese N."/>
            <person name="Submissions S."/>
        </authorList>
    </citation>
    <scope>NUCLEOTIDE SEQUENCE [LARGE SCALE GENOMIC DNA]</scope>
    <source>
        <strain evidence="4">CGMCC 1.10121</strain>
    </source>
</reference>
<keyword evidence="4" id="KW-1185">Reference proteome</keyword>
<name>A0A1H8V794_9EURY</name>
<keyword evidence="1" id="KW-1133">Transmembrane helix</keyword>
<dbReference type="AlphaFoldDB" id="A0A1H8V794"/>
<dbReference type="InterPro" id="IPR045679">
    <property type="entry name" value="DUF6199"/>
</dbReference>